<dbReference type="Proteomes" id="UP000001640">
    <property type="component" value="Chromosome 2"/>
</dbReference>
<dbReference type="FunFam" id="1.25.40.180:FF:000022">
    <property type="entry name" value="Translation initiation factor eIF-2B epsilon subunit"/>
    <property type="match status" value="1"/>
</dbReference>
<dbReference type="GO" id="GO:0002183">
    <property type="term" value="P:cytoplasmic translational initiation"/>
    <property type="evidence" value="ECO:0007669"/>
    <property type="project" value="EnsemblFungi"/>
</dbReference>
<comment type="subcellular location">
    <subcellularLocation>
        <location evidence="1">Cytoplasm</location>
        <location evidence="1">Cytosol</location>
    </subcellularLocation>
</comment>
<feature type="compositionally biased region" description="Low complexity" evidence="8">
    <location>
        <begin position="9"/>
        <end position="18"/>
    </location>
</feature>
<dbReference type="eggNOG" id="KOG1461">
    <property type="taxonomic scope" value="Eukaryota"/>
</dbReference>
<dbReference type="GO" id="GO:0005829">
    <property type="term" value="C:cytosol"/>
    <property type="evidence" value="ECO:0007669"/>
    <property type="project" value="UniProtKB-SubCell"/>
</dbReference>
<dbReference type="GO" id="GO:0031369">
    <property type="term" value="F:translation initiation factor binding"/>
    <property type="evidence" value="ECO:0007669"/>
    <property type="project" value="InterPro"/>
</dbReference>
<dbReference type="InterPro" id="IPR051956">
    <property type="entry name" value="eIF2B_epsilon"/>
</dbReference>
<dbReference type="PANTHER" id="PTHR45887:SF1">
    <property type="entry name" value="TRANSLATION INITIATION FACTOR EIF-2B SUBUNIT EPSILON"/>
    <property type="match status" value="1"/>
</dbReference>
<evidence type="ECO:0000256" key="1">
    <source>
        <dbReference type="ARBA" id="ARBA00004514"/>
    </source>
</evidence>
<dbReference type="SUPFAM" id="SSF53448">
    <property type="entry name" value="Nucleotide-diphospho-sugar transferases"/>
    <property type="match status" value="1"/>
</dbReference>
<dbReference type="HOGENOM" id="CLU_012507_1_0_1"/>
<dbReference type="GeneID" id="96901934"/>
<dbReference type="KEGG" id="ncs:NCAS_0B02900"/>
<keyword evidence="4" id="KW-0396">Initiation factor</keyword>
<accession>G0VBP8</accession>
<dbReference type="Pfam" id="PF25084">
    <property type="entry name" value="LbH_EIF2B"/>
    <property type="match status" value="1"/>
</dbReference>
<feature type="domain" description="W2" evidence="9">
    <location>
        <begin position="550"/>
        <end position="721"/>
    </location>
</feature>
<dbReference type="InParanoid" id="G0VBP8"/>
<dbReference type="CDD" id="cd04197">
    <property type="entry name" value="eIF-2B_epsilon_N"/>
    <property type="match status" value="1"/>
</dbReference>
<gene>
    <name evidence="10" type="primary">NCAS0B02900</name>
    <name evidence="10" type="ordered locus">NCAS_0B02900</name>
</gene>
<dbReference type="InterPro" id="IPR056764">
    <property type="entry name" value="LbH_EIF2B3/5"/>
</dbReference>
<evidence type="ECO:0000256" key="8">
    <source>
        <dbReference type="SAM" id="MobiDB-lite"/>
    </source>
</evidence>
<dbReference type="AlphaFoldDB" id="G0VBP8"/>
<keyword evidence="4" id="KW-0648">Protein biosynthesis</keyword>
<feature type="region of interest" description="Disordered" evidence="8">
    <location>
        <begin position="1"/>
        <end position="22"/>
    </location>
</feature>
<evidence type="ECO:0000256" key="7">
    <source>
        <dbReference type="ARBA" id="ARBA00046432"/>
    </source>
</evidence>
<evidence type="ECO:0000256" key="6">
    <source>
        <dbReference type="ARBA" id="ARBA00044345"/>
    </source>
</evidence>
<protein>
    <recommendedName>
        <fullName evidence="5">Translation initiation factor eIF2B subunit epsilon</fullName>
    </recommendedName>
    <alternativeName>
        <fullName evidence="6">eIF2B GDP-GTP exchange factor subunit epsilon</fullName>
    </alternativeName>
</protein>
<keyword evidence="3" id="KW-0963">Cytoplasm</keyword>
<dbReference type="STRING" id="1064592.G0VBP8"/>
<dbReference type="PROSITE" id="PS51363">
    <property type="entry name" value="W2"/>
    <property type="match status" value="1"/>
</dbReference>
<dbReference type="OrthoDB" id="424572at2759"/>
<dbReference type="Gene3D" id="1.25.40.180">
    <property type="match status" value="1"/>
</dbReference>
<evidence type="ECO:0000256" key="3">
    <source>
        <dbReference type="ARBA" id="ARBA00022490"/>
    </source>
</evidence>
<dbReference type="GO" id="GO:0006446">
    <property type="term" value="P:regulation of translational initiation"/>
    <property type="evidence" value="ECO:0007669"/>
    <property type="project" value="EnsemblFungi"/>
</dbReference>
<proteinExistence type="inferred from homology"/>
<evidence type="ECO:0000259" key="9">
    <source>
        <dbReference type="PROSITE" id="PS51363"/>
    </source>
</evidence>
<dbReference type="FunCoup" id="G0VBP8">
    <property type="interactions" value="1283"/>
</dbReference>
<comment type="subunit">
    <text evidence="7">Component of the translation initiation factor 2B (eIF2B) complex which is a heterodecamer of two sets of five different subunits: alpha, beta, gamma, delta and epsilon. Subunits alpha, beta and delta comprise a regulatory subcomplex and subunits epsilon and gamma comprise a catalytic subcomplex. Within the complex, the hexameric regulatory complex resides at the center, with the two heterodimeric catalytic subcomplexes bound on opposite sides.</text>
</comment>
<evidence type="ECO:0000313" key="10">
    <source>
        <dbReference type="EMBL" id="CCC68374.1"/>
    </source>
</evidence>
<reference key="2">
    <citation type="submission" date="2011-08" db="EMBL/GenBank/DDBJ databases">
        <title>Genome sequence of Naumovozyma castellii.</title>
        <authorList>
            <person name="Gordon J.L."/>
            <person name="Armisen D."/>
            <person name="Proux-Wera E."/>
            <person name="OhEigeartaigh S.S."/>
            <person name="Byrne K.P."/>
            <person name="Wolfe K.H."/>
        </authorList>
    </citation>
    <scope>NUCLEOTIDE SEQUENCE</scope>
    <source>
        <strain>Type strain:CBS 4309</strain>
    </source>
</reference>
<sequence>MAGKRNKQNKGSGSLSNGKKSDVDVDDRLQAIVLTDSYETRFMPLTSVKPRCLLPLANIPLIEYTLEFLAKSGVDEVYLICSSHASQINDYIEDSKWNSPWSPFKVSTIMSPEARSVGEVMRDLDNRAIITGDFVLISGDVVTNVDFKKMLEFHKKVHAKDKDHISTMCLSKSSQYHRTRSFEPAAFILDKSTNRCIYYQDLPGVSSKEKTCVDIDPELLDDVDEFVLRNDLIDCRIDICTPHVPPTFQDNFDYQTLRSDFVKGVISSDLLGKHIYAYITNEYAVRVENWQTYDTISQDFVGRWCYPLVFESNIQEDQTYSYESRHIYKEQGVVLAQSCKIGRNTAIGAGTKIGEATKIENCIIGRNCQIGENISLKNSYIWDNSVIGNNTTVEHSIVASGTKIGENVHLEDGCIIGFDVVIDNDMKIFKGTKISSTPVKSIQSDFFESTLSDDSDFSDKEATLDKENETVETSIATDLVGAKGAGYLYESDVSDIEDDNSETVNLANSLSYQLEELYLSDDSISSTKRTKKKRTMSTNSMYTDFEENGSEEEEDFQKEGIATVERAMENNHDLDTALLELNTLRMSMDVTYHEVRTATIIAILRRVHHFVATQTLGPKDAVTKVFGQWGLLFRRQAFDKEEYVDLMNILMEQVVEQKLEKPDLILFGALNSLYDNDILEEDIIYEWWDSVSSDPRYDEVKRLTAKWVEWLRNADEESSSEEDDDEE</sequence>
<dbReference type="EMBL" id="HE576753">
    <property type="protein sequence ID" value="CCC68374.1"/>
    <property type="molecule type" value="Genomic_DNA"/>
</dbReference>
<dbReference type="SUPFAM" id="SSF48371">
    <property type="entry name" value="ARM repeat"/>
    <property type="match status" value="1"/>
</dbReference>
<dbReference type="CDD" id="cd11558">
    <property type="entry name" value="W2_eIF2B_epsilon"/>
    <property type="match status" value="1"/>
</dbReference>
<reference evidence="10 11" key="1">
    <citation type="journal article" date="2011" name="Proc. Natl. Acad. Sci. U.S.A.">
        <title>Evolutionary erosion of yeast sex chromosomes by mating-type switching accidents.</title>
        <authorList>
            <person name="Gordon J.L."/>
            <person name="Armisen D."/>
            <person name="Proux-Wera E."/>
            <person name="Oheigeartaigh S.S."/>
            <person name="Byrne K.P."/>
            <person name="Wolfe K.H."/>
        </authorList>
    </citation>
    <scope>NUCLEOTIDE SEQUENCE [LARGE SCALE GENOMIC DNA]</scope>
    <source>
        <strain evidence="11">ATCC 76901 / BCRC 22586 / CBS 4309 / NBRC 1992 / NRRL Y-12630</strain>
    </source>
</reference>
<dbReference type="Gene3D" id="2.160.10.10">
    <property type="entry name" value="Hexapeptide repeat proteins"/>
    <property type="match status" value="1"/>
</dbReference>
<dbReference type="InterPro" id="IPR035543">
    <property type="entry name" value="eIF-2B_epsilon_N"/>
</dbReference>
<dbReference type="InterPro" id="IPR029044">
    <property type="entry name" value="Nucleotide-diphossugar_trans"/>
</dbReference>
<dbReference type="InterPro" id="IPR005835">
    <property type="entry name" value="NTP_transferase_dom"/>
</dbReference>
<dbReference type="CDD" id="cd05787">
    <property type="entry name" value="LbH_eIF2B_epsilon"/>
    <property type="match status" value="1"/>
</dbReference>
<dbReference type="PANTHER" id="PTHR45887">
    <property type="entry name" value="TRANSLATION INITIATION FACTOR EIF-2B SUBUNIT EPSILON"/>
    <property type="match status" value="1"/>
</dbReference>
<dbReference type="OMA" id="LAQSCKI"/>
<dbReference type="RefSeq" id="XP_003674748.1">
    <property type="nucleotide sequence ID" value="XM_003674700.1"/>
</dbReference>
<dbReference type="GO" id="GO:0003743">
    <property type="term" value="F:translation initiation factor activity"/>
    <property type="evidence" value="ECO:0007669"/>
    <property type="project" value="EnsemblFungi"/>
</dbReference>
<dbReference type="Pfam" id="PF00483">
    <property type="entry name" value="NTP_transferase"/>
    <property type="match status" value="1"/>
</dbReference>
<name>G0VBP8_NAUCA</name>
<dbReference type="InterPro" id="IPR003307">
    <property type="entry name" value="W2_domain"/>
</dbReference>
<dbReference type="InterPro" id="IPR044123">
    <property type="entry name" value="W2_eIF2B_epsilon"/>
</dbReference>
<dbReference type="GO" id="GO:0005851">
    <property type="term" value="C:eukaryotic translation initiation factor 2B complex"/>
    <property type="evidence" value="ECO:0007669"/>
    <property type="project" value="EnsemblFungi"/>
</dbReference>
<dbReference type="FunFam" id="3.90.550.10:FF:000066">
    <property type="entry name" value="Translation initiation factor eIF-2B subunit epsilon"/>
    <property type="match status" value="1"/>
</dbReference>
<dbReference type="GO" id="GO:0005085">
    <property type="term" value="F:guanyl-nucleotide exchange factor activity"/>
    <property type="evidence" value="ECO:0007669"/>
    <property type="project" value="EnsemblFungi"/>
</dbReference>
<dbReference type="Gene3D" id="3.90.550.10">
    <property type="entry name" value="Spore Coat Polysaccharide Biosynthesis Protein SpsA, Chain A"/>
    <property type="match status" value="1"/>
</dbReference>
<evidence type="ECO:0000256" key="4">
    <source>
        <dbReference type="ARBA" id="ARBA00022540"/>
    </source>
</evidence>
<evidence type="ECO:0000313" key="11">
    <source>
        <dbReference type="Proteomes" id="UP000001640"/>
    </source>
</evidence>
<dbReference type="InterPro" id="IPR016024">
    <property type="entry name" value="ARM-type_fold"/>
</dbReference>
<evidence type="ECO:0000256" key="2">
    <source>
        <dbReference type="ARBA" id="ARBA00007878"/>
    </source>
</evidence>
<dbReference type="SMART" id="SM00515">
    <property type="entry name" value="eIF5C"/>
    <property type="match status" value="1"/>
</dbReference>
<organism evidence="10 11">
    <name type="scientific">Naumovozyma castellii</name>
    <name type="common">Yeast</name>
    <name type="synonym">Saccharomyces castellii</name>
    <dbReference type="NCBI Taxonomy" id="27288"/>
    <lineage>
        <taxon>Eukaryota</taxon>
        <taxon>Fungi</taxon>
        <taxon>Dikarya</taxon>
        <taxon>Ascomycota</taxon>
        <taxon>Saccharomycotina</taxon>
        <taxon>Saccharomycetes</taxon>
        <taxon>Saccharomycetales</taxon>
        <taxon>Saccharomycetaceae</taxon>
        <taxon>Naumovozyma</taxon>
    </lineage>
</organism>
<comment type="similarity">
    <text evidence="2">Belongs to the eIF-2B gamma/epsilon subunits family.</text>
</comment>
<keyword evidence="11" id="KW-1185">Reference proteome</keyword>
<evidence type="ECO:0000256" key="5">
    <source>
        <dbReference type="ARBA" id="ARBA00044144"/>
    </source>
</evidence>
<dbReference type="Pfam" id="PF02020">
    <property type="entry name" value="W2"/>
    <property type="match status" value="1"/>
</dbReference>